<dbReference type="InterPro" id="IPR032675">
    <property type="entry name" value="LRR_dom_sf"/>
</dbReference>
<dbReference type="AlphaFoldDB" id="A0A2P6P528"/>
<dbReference type="Gene3D" id="1.10.510.10">
    <property type="entry name" value="Transferase(Phosphotransferase) domain 1"/>
    <property type="match status" value="1"/>
</dbReference>
<keyword evidence="7" id="KW-1133">Transmembrane helix</keyword>
<dbReference type="SUPFAM" id="SSF56112">
    <property type="entry name" value="Protein kinase-like (PK-like)"/>
    <property type="match status" value="1"/>
</dbReference>
<feature type="signal peptide" evidence="8">
    <location>
        <begin position="1"/>
        <end position="23"/>
    </location>
</feature>
<evidence type="ECO:0000313" key="10">
    <source>
        <dbReference type="EMBL" id="PRQ17021.1"/>
    </source>
</evidence>
<evidence type="ECO:0000256" key="8">
    <source>
        <dbReference type="SAM" id="SignalP"/>
    </source>
</evidence>
<dbReference type="Proteomes" id="UP000238479">
    <property type="component" value="Chromosome 7"/>
</dbReference>
<dbReference type="InterPro" id="IPR050647">
    <property type="entry name" value="Plant_LRR-RLKs"/>
</dbReference>
<comment type="caution">
    <text evidence="10">The sequence shown here is derived from an EMBL/GenBank/DDBJ whole genome shotgun (WGS) entry which is preliminary data.</text>
</comment>
<reference evidence="10 11" key="1">
    <citation type="journal article" date="2018" name="Nat. Genet.">
        <title>The Rosa genome provides new insights in the design of modern roses.</title>
        <authorList>
            <person name="Bendahmane M."/>
        </authorList>
    </citation>
    <scope>NUCLEOTIDE SEQUENCE [LARGE SCALE GENOMIC DNA]</scope>
    <source>
        <strain evidence="11">cv. Old Blush</strain>
    </source>
</reference>
<dbReference type="GO" id="GO:0005524">
    <property type="term" value="F:ATP binding"/>
    <property type="evidence" value="ECO:0007669"/>
    <property type="project" value="InterPro"/>
</dbReference>
<dbReference type="InterPro" id="IPR055414">
    <property type="entry name" value="LRR_R13L4/SHOC2-like"/>
</dbReference>
<keyword evidence="11" id="KW-1185">Reference proteome</keyword>
<protein>
    <recommendedName>
        <fullName evidence="9">Protein kinase domain-containing protein</fullName>
    </recommendedName>
</protein>
<keyword evidence="3 8" id="KW-0732">Signal</keyword>
<evidence type="ECO:0000313" key="11">
    <source>
        <dbReference type="Proteomes" id="UP000238479"/>
    </source>
</evidence>
<dbReference type="InterPro" id="IPR001245">
    <property type="entry name" value="Ser-Thr/Tyr_kinase_cat_dom"/>
</dbReference>
<dbReference type="OrthoDB" id="676979at2759"/>
<feature type="chain" id="PRO_5015173528" description="Protein kinase domain-containing protein" evidence="8">
    <location>
        <begin position="24"/>
        <end position="743"/>
    </location>
</feature>
<dbReference type="PROSITE" id="PS50011">
    <property type="entry name" value="PROTEIN_KINASE_DOM"/>
    <property type="match status" value="1"/>
</dbReference>
<dbReference type="Pfam" id="PF23598">
    <property type="entry name" value="LRR_14"/>
    <property type="match status" value="1"/>
</dbReference>
<dbReference type="Gene3D" id="3.30.200.20">
    <property type="entry name" value="Phosphorylase Kinase, domain 1"/>
    <property type="match status" value="1"/>
</dbReference>
<dbReference type="InterPro" id="IPR003591">
    <property type="entry name" value="Leu-rich_rpt_typical-subtyp"/>
</dbReference>
<evidence type="ECO:0000256" key="4">
    <source>
        <dbReference type="ARBA" id="ARBA00022737"/>
    </source>
</evidence>
<dbReference type="SMART" id="SM00369">
    <property type="entry name" value="LRR_TYP"/>
    <property type="match status" value="3"/>
</dbReference>
<dbReference type="FunFam" id="3.80.10.10:FF:000041">
    <property type="entry name" value="LRR receptor-like serine/threonine-protein kinase ERECTA"/>
    <property type="match status" value="1"/>
</dbReference>
<dbReference type="OMA" id="NDHTIDF"/>
<dbReference type="InterPro" id="IPR000719">
    <property type="entry name" value="Prot_kinase_dom"/>
</dbReference>
<gene>
    <name evidence="10" type="ORF">RchiOBHm_Chr7g0190561</name>
</gene>
<keyword evidence="4" id="KW-0677">Repeat</keyword>
<dbReference type="FunFam" id="3.80.10.10:FF:000380">
    <property type="entry name" value="Putative inactive leucine-rich repeat receptor-like protein kinase"/>
    <property type="match status" value="1"/>
</dbReference>
<evidence type="ECO:0000256" key="5">
    <source>
        <dbReference type="ARBA" id="ARBA00023136"/>
    </source>
</evidence>
<name>A0A2P6P528_ROSCH</name>
<dbReference type="Gene3D" id="3.80.10.10">
    <property type="entry name" value="Ribonuclease Inhibitor"/>
    <property type="match status" value="2"/>
</dbReference>
<dbReference type="PANTHER" id="PTHR48056">
    <property type="entry name" value="LRR RECEPTOR-LIKE SERINE/THREONINE-PROTEIN KINASE-RELATED"/>
    <property type="match status" value="1"/>
</dbReference>
<keyword evidence="6" id="KW-0325">Glycoprotein</keyword>
<organism evidence="10 11">
    <name type="scientific">Rosa chinensis</name>
    <name type="common">China rose</name>
    <dbReference type="NCBI Taxonomy" id="74649"/>
    <lineage>
        <taxon>Eukaryota</taxon>
        <taxon>Viridiplantae</taxon>
        <taxon>Streptophyta</taxon>
        <taxon>Embryophyta</taxon>
        <taxon>Tracheophyta</taxon>
        <taxon>Spermatophyta</taxon>
        <taxon>Magnoliopsida</taxon>
        <taxon>eudicotyledons</taxon>
        <taxon>Gunneridae</taxon>
        <taxon>Pentapetalae</taxon>
        <taxon>rosids</taxon>
        <taxon>fabids</taxon>
        <taxon>Rosales</taxon>
        <taxon>Rosaceae</taxon>
        <taxon>Rosoideae</taxon>
        <taxon>Rosoideae incertae sedis</taxon>
        <taxon>Rosa</taxon>
    </lineage>
</organism>
<feature type="transmembrane region" description="Helical" evidence="7">
    <location>
        <begin position="566"/>
        <end position="588"/>
    </location>
</feature>
<dbReference type="PANTHER" id="PTHR48056:SF61">
    <property type="entry name" value="PROTEIN KINASE DOMAIN-CONTAINING PROTEIN"/>
    <property type="match status" value="1"/>
</dbReference>
<sequence length="743" mass="81743">MGCCRSFLLLFFALSSLFLGSHQLPSSQTQVLLQLRKHLEYPSQLEIWKDHTVDFCSVSSSAQVNITCLDNLVIELSIKGDKPAKVSGFNGFSIPGQTLSEAFSLDSFVTTLARLSSLRVLSLVSLGIWGQLPDKIHRLTSLEYLDLSSNFLFGSVPPRISAMVKLQTLVMDNNFLNGTVPNWFGSLSNLSTLSFRNNQLKGPLLDLSSLGSLQVLDLSVNKLNAVLPSMPKRLVVLALSNNSFSGEIPQQYRKLSALQHLDMSFNSLTGTPLAALFSLPNINYLNLASNLLSGSLPSHLSCVIKLDYIDISNNRLTGDLPSCLGTKSGQRVVKFGGNCLSVSTKNQHPQSYCNVVSPKERQTGGKEVGILVGVMVGILVLLVLLVLSCIILCRRYLPRGVPEQHLLHKPEQDHPVAVGFSTEMLTNARFISQAAKAGMLGLPGCRTFSLEELADITRNFDNSAFLGEGSYGKLYKGRLENGIQVVIRCLQVSKKYTIRNLKLRLDLLSKLRHPHLVCLLGHCLDGGGDDYSVNKVYLVSEYVANGTFRAKLSGRPEKVLNWPRRLSVLISVAKAVHFLHTGIIPGFLSNRLKMNNILLNEHDNAKLSDYGMTIISEETDKSMAKEGHKSWQMKSLEDDAYSFGYILLEAIVGASISARREAFLLNDMASLNSQEGRKQLVEPIVLATCSQQSLSIVISIMNKCISPEASRPSFEDILWNLQYAVQVQATADGDNRYDTASKS</sequence>
<dbReference type="Gramene" id="PRQ17021">
    <property type="protein sequence ID" value="PRQ17021"/>
    <property type="gene ID" value="RchiOBHm_Chr7g0190561"/>
</dbReference>
<dbReference type="GO" id="GO:0004674">
    <property type="term" value="F:protein serine/threonine kinase activity"/>
    <property type="evidence" value="ECO:0007669"/>
    <property type="project" value="UniProtKB-EC"/>
</dbReference>
<proteinExistence type="predicted"/>
<dbReference type="EMBL" id="PDCK01000045">
    <property type="protein sequence ID" value="PRQ17021.1"/>
    <property type="molecule type" value="Genomic_DNA"/>
</dbReference>
<dbReference type="FunFam" id="1.10.510.10:FF:000657">
    <property type="entry name" value="Putative inactive leucine-rich repeat receptor-like protein kinase"/>
    <property type="match status" value="1"/>
</dbReference>
<evidence type="ECO:0000256" key="3">
    <source>
        <dbReference type="ARBA" id="ARBA00022729"/>
    </source>
</evidence>
<evidence type="ECO:0000256" key="1">
    <source>
        <dbReference type="ARBA" id="ARBA00004167"/>
    </source>
</evidence>
<feature type="domain" description="Protein kinase" evidence="9">
    <location>
        <begin position="460"/>
        <end position="724"/>
    </location>
</feature>
<keyword evidence="10" id="KW-0808">Transferase</keyword>
<evidence type="ECO:0000259" key="9">
    <source>
        <dbReference type="PROSITE" id="PS50011"/>
    </source>
</evidence>
<evidence type="ECO:0000256" key="2">
    <source>
        <dbReference type="ARBA" id="ARBA00022614"/>
    </source>
</evidence>
<dbReference type="Pfam" id="PF07714">
    <property type="entry name" value="PK_Tyr_Ser-Thr"/>
    <property type="match status" value="1"/>
</dbReference>
<dbReference type="InterPro" id="IPR011009">
    <property type="entry name" value="Kinase-like_dom_sf"/>
</dbReference>
<keyword evidence="5 7" id="KW-0472">Membrane</keyword>
<evidence type="ECO:0000256" key="6">
    <source>
        <dbReference type="ARBA" id="ARBA00023180"/>
    </source>
</evidence>
<evidence type="ECO:0000256" key="7">
    <source>
        <dbReference type="SAM" id="Phobius"/>
    </source>
</evidence>
<dbReference type="GO" id="GO:0016020">
    <property type="term" value="C:membrane"/>
    <property type="evidence" value="ECO:0007669"/>
    <property type="project" value="UniProtKB-SubCell"/>
</dbReference>
<accession>A0A2P6P528</accession>
<keyword evidence="2" id="KW-0433">Leucine-rich repeat</keyword>
<comment type="subcellular location">
    <subcellularLocation>
        <location evidence="1">Membrane</location>
        <topology evidence="1">Single-pass membrane protein</topology>
    </subcellularLocation>
</comment>
<dbReference type="SUPFAM" id="SSF52058">
    <property type="entry name" value="L domain-like"/>
    <property type="match status" value="1"/>
</dbReference>
<feature type="transmembrane region" description="Helical" evidence="7">
    <location>
        <begin position="368"/>
        <end position="393"/>
    </location>
</feature>
<keyword evidence="7" id="KW-0812">Transmembrane</keyword>
<dbReference type="GO" id="GO:0033612">
    <property type="term" value="F:receptor serine/threonine kinase binding"/>
    <property type="evidence" value="ECO:0007669"/>
    <property type="project" value="TreeGrafter"/>
</dbReference>